<dbReference type="EMBL" id="CP095354">
    <property type="protein sequence ID" value="XAG82079.1"/>
    <property type="molecule type" value="Genomic_DNA"/>
</dbReference>
<gene>
    <name evidence="1" type="ORF">MRN14_05665</name>
</gene>
<protein>
    <submittedName>
        <fullName evidence="1">Uncharacterized protein</fullName>
    </submittedName>
</protein>
<reference evidence="1" key="1">
    <citation type="submission" date="2022-03" db="EMBL/GenBank/DDBJ databases">
        <title>Sea Food Isolates.</title>
        <authorList>
            <person name="Li c."/>
        </authorList>
    </citation>
    <scope>NUCLEOTIDE SEQUENCE</scope>
    <source>
        <strain evidence="1">19NY03SH02</strain>
    </source>
</reference>
<accession>A0AAU6V6M5</accession>
<evidence type="ECO:0000313" key="1">
    <source>
        <dbReference type="EMBL" id="XAG82079.1"/>
    </source>
</evidence>
<sequence>MAVWQIPIEFVPAKWAEENNFEIESLYGEDGFDTTCAWVENQPTKDLDAIFSPILPKADSWSEDLSLWGNDKVHDISVWHEEGEIFSIGFRLDLRENITSIMSALCEAASLLNCVLFVPGQKVMLNPNVFELKQYILKSNAAKFVSDPEGFLNGLGE</sequence>
<proteinExistence type="predicted"/>
<organism evidence="1">
    <name type="scientific">bacterium 19NY03SH02</name>
    <dbReference type="NCBI Taxonomy" id="2920631"/>
    <lineage>
        <taxon>Bacteria</taxon>
    </lineage>
</organism>
<dbReference type="AlphaFoldDB" id="A0AAU6V6M5"/>
<name>A0AAU6V6M5_UNCXX</name>